<dbReference type="PANTHER" id="PTHR12998">
    <property type="entry name" value="TRNA:M(4)X MODIFICATION ENZYME TRM13 HOMOLOG"/>
    <property type="match status" value="1"/>
</dbReference>
<dbReference type="EMBL" id="CAXAMN010000558">
    <property type="protein sequence ID" value="CAK8989402.1"/>
    <property type="molecule type" value="Genomic_DNA"/>
</dbReference>
<comment type="similarity">
    <text evidence="1">Belongs to the methyltransferase TRM13 family.</text>
</comment>
<name>A0ABP0HHS3_9DINO</name>
<keyword evidence="1" id="KW-0489">Methyltransferase</keyword>
<feature type="compositionally biased region" description="Basic and acidic residues" evidence="2">
    <location>
        <begin position="500"/>
        <end position="511"/>
    </location>
</feature>
<feature type="compositionally biased region" description="Basic residues" evidence="2">
    <location>
        <begin position="1175"/>
        <end position="1184"/>
    </location>
</feature>
<feature type="compositionally biased region" description="Basic and acidic residues" evidence="2">
    <location>
        <begin position="611"/>
        <end position="627"/>
    </location>
</feature>
<dbReference type="InterPro" id="IPR007871">
    <property type="entry name" value="Methyltransferase_TRM13"/>
</dbReference>
<feature type="compositionally biased region" description="Basic and acidic residues" evidence="2">
    <location>
        <begin position="1151"/>
        <end position="1165"/>
    </location>
</feature>
<feature type="domain" description="Methyltransferase TRM13" evidence="3">
    <location>
        <begin position="132"/>
        <end position="298"/>
    </location>
</feature>
<comment type="catalytic activity">
    <reaction evidence="1">
        <text>cytidine(4) in tRNA(Gly)(GCC) + S-adenosyl-L-methionine = 2'-O-methylcytidine(4) in tRNA(Gly)(GCC) + S-adenosyl-L-homocysteine + H(+)</text>
        <dbReference type="Rhea" id="RHEA:43192"/>
        <dbReference type="Rhea" id="RHEA-COMP:10399"/>
        <dbReference type="Rhea" id="RHEA-COMP:10400"/>
        <dbReference type="ChEBI" id="CHEBI:15378"/>
        <dbReference type="ChEBI" id="CHEBI:57856"/>
        <dbReference type="ChEBI" id="CHEBI:59789"/>
        <dbReference type="ChEBI" id="CHEBI:74495"/>
        <dbReference type="ChEBI" id="CHEBI:82748"/>
        <dbReference type="EC" id="2.1.1.225"/>
    </reaction>
</comment>
<dbReference type="Proteomes" id="UP001642484">
    <property type="component" value="Unassembled WGS sequence"/>
</dbReference>
<evidence type="ECO:0000313" key="5">
    <source>
        <dbReference type="Proteomes" id="UP001642484"/>
    </source>
</evidence>
<dbReference type="Pfam" id="PF05206">
    <property type="entry name" value="TRM13"/>
    <property type="match status" value="1"/>
</dbReference>
<feature type="region of interest" description="Disordered" evidence="2">
    <location>
        <begin position="1"/>
        <end position="34"/>
    </location>
</feature>
<comment type="caution">
    <text evidence="4">The sequence shown here is derived from an EMBL/GenBank/DDBJ whole genome shotgun (WGS) entry which is preliminary data.</text>
</comment>
<comment type="function">
    <text evidence="1">tRNA methylase which 2'-O-methylates cytidine(4) in tRNA(Pro) and tRNA(Gly)(GCC), and adenosine(4) in tRNA(His).</text>
</comment>
<feature type="compositionally biased region" description="Basic residues" evidence="2">
    <location>
        <begin position="1059"/>
        <end position="1072"/>
    </location>
</feature>
<comment type="catalytic activity">
    <reaction evidence="1">
        <text>adenosine(4) in tRNA(His) + S-adenosyl-L-methionine = 2'-O-methyladenosine(4) in tRNA(His) + S-adenosyl-L-homocysteine + H(+)</text>
        <dbReference type="Rhea" id="RHEA:43196"/>
        <dbReference type="Rhea" id="RHEA-COMP:10401"/>
        <dbReference type="Rhea" id="RHEA-COMP:10402"/>
        <dbReference type="ChEBI" id="CHEBI:15378"/>
        <dbReference type="ChEBI" id="CHEBI:57856"/>
        <dbReference type="ChEBI" id="CHEBI:59789"/>
        <dbReference type="ChEBI" id="CHEBI:74411"/>
        <dbReference type="ChEBI" id="CHEBI:74477"/>
        <dbReference type="EC" id="2.1.1.225"/>
    </reaction>
</comment>
<feature type="compositionally biased region" description="Basic and acidic residues" evidence="2">
    <location>
        <begin position="21"/>
        <end position="30"/>
    </location>
</feature>
<accession>A0ABP0HHS3</accession>
<keyword evidence="1" id="KW-0862">Zinc</keyword>
<feature type="region of interest" description="Disordered" evidence="2">
    <location>
        <begin position="1049"/>
        <end position="1093"/>
    </location>
</feature>
<evidence type="ECO:0000256" key="2">
    <source>
        <dbReference type="SAM" id="MobiDB-lite"/>
    </source>
</evidence>
<evidence type="ECO:0000259" key="3">
    <source>
        <dbReference type="Pfam" id="PF05206"/>
    </source>
</evidence>
<feature type="region of interest" description="Disordered" evidence="2">
    <location>
        <begin position="597"/>
        <end position="630"/>
    </location>
</feature>
<keyword evidence="5" id="KW-1185">Reference proteome</keyword>
<evidence type="ECO:0000313" key="4">
    <source>
        <dbReference type="EMBL" id="CAK8989402.1"/>
    </source>
</evidence>
<feature type="region of interest" description="Disordered" evidence="2">
    <location>
        <begin position="499"/>
        <end position="551"/>
    </location>
</feature>
<dbReference type="EC" id="2.1.1.225" evidence="1"/>
<keyword evidence="1" id="KW-0808">Transferase</keyword>
<protein>
    <recommendedName>
        <fullName evidence="1">tRNA:m(4)X modification enzyme TRM13</fullName>
        <ecNumber evidence="1">2.1.1.225</ecNumber>
    </recommendedName>
</protein>
<keyword evidence="1" id="KW-0819">tRNA processing</keyword>
<dbReference type="InterPro" id="IPR039044">
    <property type="entry name" value="Trm13"/>
</dbReference>
<gene>
    <name evidence="4" type="ORF">CCMP2556_LOCUS1655</name>
</gene>
<proteinExistence type="inferred from homology"/>
<sequence length="1233" mass="134408">MPPSDDWPKNQMSKRQQKKQVLREARQERKGAKKALKQVQSLSSVLQSLDELLAAHLGSSMPRATALEKVFGATQAYETLEMAHGPAVEEGLALLGASVVRPEKYNAKFLPQEYSLLHKIWTLLGPDSSSAGVLDIGAGNANCAVLAAALLGLTVICVERESPRIELRAEELLPPSLRAKVRRLEMDIAELDVATLKALAKQYGLQRFVLVAKHPCGIGVDRSIDCALQLVDAPEDVDLMGVVIATCCSNKLSLDDFRESRVQEFCDLNSRQLGSVTPDLVKAVELMSKCTAWRSAAQSLGNAISDEQITYAQIFEDHLQALRVQKLAQAFGAAKEVRFAPRSCTLQDRCLIGCPDLDLPSEGFLERLREGVQDFLRLNGGPMDCRRPGAQGTQVQQVRLRLLRRLLSTDPRTCAPLPSQVTSTAQTWSQRAYVTWDHDTTWSPQLDWWGFFSVESALKRRRCRCWESASGQISLALRRRFTVRDTNRGLLAGTWQEVGSDDKGAETDPKKNSFLISSVRGRGRSRSRASLSRASRGEARSRSRSGSARPRARPICFKVEQRFRALRFPEIQRTLRAALRARAGGLGLITYSKQGCHLDPPEGEPWPAPDQEDHSDRGQDEAPKADAPEAGPNAEFLVLRALGGSHAQIAELCKRADEEMIGLYCKDPAGLYLLAFSSSSSRVAEHLLEEGHGVRPSTEVTGEPAPTTLAAAGLSSLSDLHWSKGSIHLIETCAGLWVEEELHLDGGEESKPETSALRLARRIRLISRRGLLAEVHFAEPYRAVAGCLALEPATDADQVGDKVCVCRKIAVDTEPGRVATRHLSEVSKDQMLDLPDGDVPGFTWRRISQDEMPVAAAELLMEQAAGPGSKPPVCGLRAGVWIVCGDVSLQVLGPPRGEGFIGATLCMSMEQLKRIQEPQTLEEELQGRYEASTGLIVEKGCIRRDRGVGRAAEAKGPLLCGAGVNNNDPGFKTVSILYSTGLMTKVDEEEEVRTVLTRVGGSITLDSGTFNQVWRIRELEDNPFDSPSLRAARKVPAVGRAAGPASAVARVASSFSPKGKGKGKGKSGKGRGSRAPVSAAPARQAVPAFRPPLGSWPATRSLTVYGALPSPVVRGGALSFAPRPRLGSRPPGRPLSSLQAELHAPGRPGPPRREPAPRREPEPVRRGVTLSSGPGHRRRSRSVSRRKELRSPGYRDAPKTHGTPKFDRHRSRSNRGKRSRSRSRGGRRGARKN</sequence>
<feature type="compositionally biased region" description="Low complexity" evidence="2">
    <location>
        <begin position="1122"/>
        <end position="1138"/>
    </location>
</feature>
<organism evidence="4 5">
    <name type="scientific">Durusdinium trenchii</name>
    <dbReference type="NCBI Taxonomy" id="1381693"/>
    <lineage>
        <taxon>Eukaryota</taxon>
        <taxon>Sar</taxon>
        <taxon>Alveolata</taxon>
        <taxon>Dinophyceae</taxon>
        <taxon>Suessiales</taxon>
        <taxon>Symbiodiniaceae</taxon>
        <taxon>Durusdinium</taxon>
    </lineage>
</organism>
<feature type="compositionally biased region" description="Basic residues" evidence="2">
    <location>
        <begin position="1207"/>
        <end position="1233"/>
    </location>
</feature>
<comment type="catalytic activity">
    <reaction evidence="1">
        <text>cytidine(4) in tRNA(Pro) + S-adenosyl-L-methionine = 2'-O-methylcytidine(4) in tRNA(Pro) + S-adenosyl-L-homocysteine + H(+)</text>
        <dbReference type="Rhea" id="RHEA:32767"/>
        <dbReference type="Rhea" id="RHEA-COMP:10397"/>
        <dbReference type="Rhea" id="RHEA-COMP:10398"/>
        <dbReference type="ChEBI" id="CHEBI:15378"/>
        <dbReference type="ChEBI" id="CHEBI:57856"/>
        <dbReference type="ChEBI" id="CHEBI:59789"/>
        <dbReference type="ChEBI" id="CHEBI:74495"/>
        <dbReference type="ChEBI" id="CHEBI:82748"/>
        <dbReference type="EC" id="2.1.1.225"/>
    </reaction>
</comment>
<keyword evidence="1" id="KW-0949">S-adenosyl-L-methionine</keyword>
<keyword evidence="1" id="KW-0863">Zinc-finger</keyword>
<reference evidence="4 5" key="1">
    <citation type="submission" date="2024-02" db="EMBL/GenBank/DDBJ databases">
        <authorList>
            <person name="Chen Y."/>
            <person name="Shah S."/>
            <person name="Dougan E. K."/>
            <person name="Thang M."/>
            <person name="Chan C."/>
        </authorList>
    </citation>
    <scope>NUCLEOTIDE SEQUENCE [LARGE SCALE GENOMIC DNA]</scope>
</reference>
<feature type="region of interest" description="Disordered" evidence="2">
    <location>
        <begin position="1121"/>
        <end position="1233"/>
    </location>
</feature>
<keyword evidence="1" id="KW-0479">Metal-binding</keyword>
<evidence type="ECO:0000256" key="1">
    <source>
        <dbReference type="RuleBase" id="RU367103"/>
    </source>
</evidence>
<dbReference type="PANTHER" id="PTHR12998:SF0">
    <property type="entry name" value="TRNA:M(4)X MODIFICATION ENZYME TRM13 HOMOLOG"/>
    <property type="match status" value="1"/>
</dbReference>